<dbReference type="PANTHER" id="PTHR43252:SF2">
    <property type="entry name" value="TRANSCRIPTION REGULATOR, PADR-LIKE FAMILY"/>
    <property type="match status" value="1"/>
</dbReference>
<evidence type="ECO:0000313" key="4">
    <source>
        <dbReference type="Proteomes" id="UP000249590"/>
    </source>
</evidence>
<sequence length="182" mass="20100">MLCLAILFDGERTGYEIKKESLEGRHRWFVDASYGSIYPALARLAHHELVTVREEIQSGRPSRKVYSITDAGRATFLATLSQSPGPDVYRSRFLLLSTFAPRLPRHVIQAAIEERMQGLRDEIAAIRAAVDEADKDGAPHCDALGWAAAYGENCLSAHLDFLETHGETLIAMSQTDIADAAE</sequence>
<accession>A0A8B2NX69</accession>
<evidence type="ECO:0000313" key="3">
    <source>
        <dbReference type="EMBL" id="RAI00297.1"/>
    </source>
</evidence>
<proteinExistence type="predicted"/>
<dbReference type="SUPFAM" id="SSF46785">
    <property type="entry name" value="Winged helix' DNA-binding domain"/>
    <property type="match status" value="1"/>
</dbReference>
<dbReference type="Proteomes" id="UP000249590">
    <property type="component" value="Unassembled WGS sequence"/>
</dbReference>
<dbReference type="InterPro" id="IPR036388">
    <property type="entry name" value="WH-like_DNA-bd_sf"/>
</dbReference>
<evidence type="ECO:0000256" key="1">
    <source>
        <dbReference type="SAM" id="Coils"/>
    </source>
</evidence>
<dbReference type="InterPro" id="IPR036390">
    <property type="entry name" value="WH_DNA-bd_sf"/>
</dbReference>
<dbReference type="OrthoDB" id="3186544at2"/>
<keyword evidence="1" id="KW-0175">Coiled coil</keyword>
<evidence type="ECO:0000259" key="2">
    <source>
        <dbReference type="Pfam" id="PF03551"/>
    </source>
</evidence>
<name>A0A8B2NX69_9HYPH</name>
<dbReference type="PANTHER" id="PTHR43252">
    <property type="entry name" value="TRANSCRIPTIONAL REGULATOR YQJI"/>
    <property type="match status" value="1"/>
</dbReference>
<dbReference type="Gene3D" id="1.10.10.10">
    <property type="entry name" value="Winged helix-like DNA-binding domain superfamily/Winged helix DNA-binding domain"/>
    <property type="match status" value="1"/>
</dbReference>
<gene>
    <name evidence="3" type="ORF">DLJ53_19015</name>
</gene>
<dbReference type="Pfam" id="PF03551">
    <property type="entry name" value="PadR"/>
    <property type="match status" value="1"/>
</dbReference>
<dbReference type="InterPro" id="IPR005149">
    <property type="entry name" value="Tscrpt_reg_PadR_N"/>
</dbReference>
<reference evidence="3 4" key="1">
    <citation type="submission" date="2018-05" db="EMBL/GenBank/DDBJ databases">
        <title>Acuticoccus sediminis sp. nov., isolated from deep-sea sediment of Indian Ocean.</title>
        <authorList>
            <person name="Liu X."/>
            <person name="Lai Q."/>
            <person name="Du Y."/>
            <person name="Sun F."/>
            <person name="Zhang X."/>
            <person name="Wang S."/>
            <person name="Shao Z."/>
        </authorList>
    </citation>
    <scope>NUCLEOTIDE SEQUENCE [LARGE SCALE GENOMIC DNA]</scope>
    <source>
        <strain evidence="3 4">PTG4-2</strain>
    </source>
</reference>
<dbReference type="AlphaFoldDB" id="A0A8B2NX69"/>
<keyword evidence="4" id="KW-1185">Reference proteome</keyword>
<feature type="coiled-coil region" evidence="1">
    <location>
        <begin position="109"/>
        <end position="136"/>
    </location>
</feature>
<organism evidence="3 4">
    <name type="scientific">Acuticoccus sediminis</name>
    <dbReference type="NCBI Taxonomy" id="2184697"/>
    <lineage>
        <taxon>Bacteria</taxon>
        <taxon>Pseudomonadati</taxon>
        <taxon>Pseudomonadota</taxon>
        <taxon>Alphaproteobacteria</taxon>
        <taxon>Hyphomicrobiales</taxon>
        <taxon>Amorphaceae</taxon>
        <taxon>Acuticoccus</taxon>
    </lineage>
</organism>
<comment type="caution">
    <text evidence="3">The sequence shown here is derived from an EMBL/GenBank/DDBJ whole genome shotgun (WGS) entry which is preliminary data.</text>
</comment>
<feature type="domain" description="Transcription regulator PadR N-terminal" evidence="2">
    <location>
        <begin position="4"/>
        <end position="76"/>
    </location>
</feature>
<dbReference type="EMBL" id="QHHQ01000004">
    <property type="protein sequence ID" value="RAI00297.1"/>
    <property type="molecule type" value="Genomic_DNA"/>
</dbReference>
<protein>
    <submittedName>
        <fullName evidence="3">PadR family transcriptional regulator</fullName>
    </submittedName>
</protein>